<reference evidence="1" key="1">
    <citation type="submission" date="2020-01" db="EMBL/GenBank/DDBJ databases">
        <title>First Report of Malus Domestica Virus A Infecting Apple Tree (Malus domestica) in South Korea.</title>
        <authorList>
            <person name="Igori D."/>
            <person name="Lim S."/>
            <person name="Cho I.-S."/>
            <person name="Kim H.R."/>
            <person name="Lee S.-H."/>
            <person name="Moon J.S."/>
        </authorList>
    </citation>
    <scope>NUCLEOTIDE SEQUENCE</scope>
    <source>
        <strain evidence="1">SK</strain>
    </source>
</reference>
<protein>
    <submittedName>
        <fullName evidence="1">HSP90h</fullName>
    </submittedName>
</protein>
<sequence>MELTSNSLFKRVFEALHFKSKVEKEFNEYINFLKSDTIRLNQQSFVSSQGGLRKKYESKFYLKDGLIMGSDLRIDDVIFLMCDYFSNFNVDYKVKSPYPIANVIGFYSHPETTEVLEVYKDKSLEQIAAENPNLGCRYTKAQVLEKYPESSGASLEFTYRLSNSLGRLVRPSELSSGDLKVFEVKRFSQKVSEISEDPVLGKLCEYIDDYITVESSEADQKLFGEMITMCSLIYIQLDPEKRDVLYQNEVFRGLLYKLIRRFKNFVVNGETRFNLLNVFNAEFADDVKALFNCDIIVDHVKAIRSPEISSREIFDVAILRDIAFKTKMSMQHKDLSHCLSERSDLVLLQIFCDYFNERFSISSKELVEALVLVFFSFLSTSNKILERNEEFSFQYKADNGVTRDLTLNSKHFLSYVEGRKDALDARDVKRNIYRLFCSKRANYAIMVNEQFGFKPNLFSVCKLIQGHMRIDFWKGLRVEFLTQEEEKSYLLLKAITEYHSRRDEKSKNNYYKLIGII</sequence>
<dbReference type="InterPro" id="IPR004909">
    <property type="entry name" value="Vir_Hsp90"/>
</dbReference>
<dbReference type="Pfam" id="PF03225">
    <property type="entry name" value="Viral_Hsp90"/>
    <property type="match status" value="1"/>
</dbReference>
<dbReference type="EMBL" id="MN901923">
    <property type="protein sequence ID" value="QJD22003.1"/>
    <property type="molecule type" value="Genomic_RNA"/>
</dbReference>
<name>A0A6M3RV87_9CLOS</name>
<accession>A0A6M3RV87</accession>
<proteinExistence type="predicted"/>
<organism evidence="1">
    <name type="scientific">Malus domestica virus A</name>
    <dbReference type="NCBI Taxonomy" id="2664236"/>
    <lineage>
        <taxon>Viruses</taxon>
        <taxon>Riboviria</taxon>
        <taxon>Orthornavirae</taxon>
        <taxon>Kitrinoviricota</taxon>
        <taxon>Alsuviricetes</taxon>
        <taxon>Martellivirales</taxon>
        <taxon>Closteroviridae</taxon>
        <taxon>Velarivirus</taxon>
        <taxon>Velarivirus alphamali</taxon>
    </lineage>
</organism>
<evidence type="ECO:0000313" key="1">
    <source>
        <dbReference type="EMBL" id="QJD22003.1"/>
    </source>
</evidence>